<accession>A0A0H3ZKY8</accession>
<dbReference type="InterPro" id="IPR054438">
    <property type="entry name" value="Struct_cement_gp24/gp6"/>
</dbReference>
<dbReference type="AlphaFoldDB" id="A0A0H3ZKY8"/>
<sequence>MAITQGTFDTWRRSAYPGMPADGAYKVINGVRLVGGSATFGTVFSMGDKEKTVNAGASFDPAKSFGGICSRMFYQGSGAIGEETTKPFVAPATDNDKQWDLDAAVEGCWWVPVNNDAKNGDRVEVTAAGEFTSSPAGTPTVGNYYLEGATYVSNKNHDGLIKIELTGGRQFIEITAPAA</sequence>
<name>A0A0H3ZKY8_9VIBR</name>
<organism evidence="1">
    <name type="scientific">Vibrio sp. FF_482</name>
    <dbReference type="NCBI Taxonomy" id="1652836"/>
    <lineage>
        <taxon>Bacteria</taxon>
        <taxon>Pseudomonadati</taxon>
        <taxon>Pseudomonadota</taxon>
        <taxon>Gammaproteobacteria</taxon>
        <taxon>Vibrionales</taxon>
        <taxon>Vibrionaceae</taxon>
        <taxon>Vibrio</taxon>
    </lineage>
</organism>
<dbReference type="EMBL" id="KP795504">
    <property type="protein sequence ID" value="AKN36670.1"/>
    <property type="molecule type" value="Genomic_DNA"/>
</dbReference>
<protein>
    <submittedName>
        <fullName evidence="1">Uncharacterized protein</fullName>
    </submittedName>
</protein>
<evidence type="ECO:0000313" key="1">
    <source>
        <dbReference type="EMBL" id="AKN36670.1"/>
    </source>
</evidence>
<reference evidence="1" key="1">
    <citation type="journal article" date="2015" name="MBio">
        <title>Eco-Evolutionary Dynamics of Episomes among Ecologically Cohesive Bacterial Populations.</title>
        <authorList>
            <person name="Xue H."/>
            <person name="Cordero O.X."/>
            <person name="Camas F.M."/>
            <person name="Trimble W."/>
            <person name="Meyer F."/>
            <person name="Guglielmini J."/>
            <person name="Rocha E.P."/>
            <person name="Polz M.F."/>
        </authorList>
    </citation>
    <scope>NUCLEOTIDE SEQUENCE</scope>
    <source>
        <strain evidence="1">FF_482</strain>
    </source>
</reference>
<dbReference type="Pfam" id="PF22758">
    <property type="entry name" value="Phage_cement"/>
    <property type="match status" value="1"/>
</dbReference>
<proteinExistence type="predicted"/>